<dbReference type="AlphaFoldDB" id="A0AAV1FWW3"/>
<evidence type="ECO:0000313" key="3">
    <source>
        <dbReference type="Proteomes" id="UP001178508"/>
    </source>
</evidence>
<feature type="compositionally biased region" description="Basic and acidic residues" evidence="1">
    <location>
        <begin position="153"/>
        <end position="175"/>
    </location>
</feature>
<dbReference type="Proteomes" id="UP001178508">
    <property type="component" value="Chromosome 10"/>
</dbReference>
<name>A0AAV1FWW3_XYRNO</name>
<gene>
    <name evidence="2" type="ORF">XNOV1_A023495</name>
</gene>
<evidence type="ECO:0000313" key="2">
    <source>
        <dbReference type="EMBL" id="CAJ1066097.1"/>
    </source>
</evidence>
<reference evidence="2" key="1">
    <citation type="submission" date="2023-08" db="EMBL/GenBank/DDBJ databases">
        <authorList>
            <person name="Alioto T."/>
            <person name="Alioto T."/>
            <person name="Gomez Garrido J."/>
        </authorList>
    </citation>
    <scope>NUCLEOTIDE SEQUENCE</scope>
</reference>
<sequence length="175" mass="18794">MEQRFTWASALVPVLGWPNSQQLILRRILAQTSSSRSAPASPPGSPVRPYTQFPSNTTDEALKEQRRKTLAALNQLWPHALLQRGAHGEQLGSPVPSAAPGPGSPQAAVAATAARGQGPPEAARTPSASLVLGSLQPAEPHPLWDVPEPEWAGGREREGQSKEQRRGEGEVKERR</sequence>
<feature type="region of interest" description="Disordered" evidence="1">
    <location>
        <begin position="34"/>
        <end position="55"/>
    </location>
</feature>
<feature type="region of interest" description="Disordered" evidence="1">
    <location>
        <begin position="84"/>
        <end position="175"/>
    </location>
</feature>
<dbReference type="EMBL" id="OY660873">
    <property type="protein sequence ID" value="CAJ1066097.1"/>
    <property type="molecule type" value="Genomic_DNA"/>
</dbReference>
<protein>
    <submittedName>
        <fullName evidence="2">Uncharacterized protein</fullName>
    </submittedName>
</protein>
<organism evidence="2 3">
    <name type="scientific">Xyrichtys novacula</name>
    <name type="common">Pearly razorfish</name>
    <name type="synonym">Hemipteronotus novacula</name>
    <dbReference type="NCBI Taxonomy" id="13765"/>
    <lineage>
        <taxon>Eukaryota</taxon>
        <taxon>Metazoa</taxon>
        <taxon>Chordata</taxon>
        <taxon>Craniata</taxon>
        <taxon>Vertebrata</taxon>
        <taxon>Euteleostomi</taxon>
        <taxon>Actinopterygii</taxon>
        <taxon>Neopterygii</taxon>
        <taxon>Teleostei</taxon>
        <taxon>Neoteleostei</taxon>
        <taxon>Acanthomorphata</taxon>
        <taxon>Eupercaria</taxon>
        <taxon>Labriformes</taxon>
        <taxon>Labridae</taxon>
        <taxon>Xyrichtys</taxon>
    </lineage>
</organism>
<proteinExistence type="predicted"/>
<feature type="compositionally biased region" description="Low complexity" evidence="1">
    <location>
        <begin position="104"/>
        <end position="114"/>
    </location>
</feature>
<evidence type="ECO:0000256" key="1">
    <source>
        <dbReference type="SAM" id="MobiDB-lite"/>
    </source>
</evidence>
<accession>A0AAV1FWW3</accession>
<keyword evidence="3" id="KW-1185">Reference proteome</keyword>